<reference evidence="7 8" key="1">
    <citation type="journal article" date="2023" name="Plants (Basel)">
        <title>Bridging the Gap: Combining Genomics and Transcriptomics Approaches to Understand Stylosanthes scabra, an Orphan Legume from the Brazilian Caatinga.</title>
        <authorList>
            <person name="Ferreira-Neto J.R.C."/>
            <person name="da Silva M.D."/>
            <person name="Binneck E."/>
            <person name="de Melo N.F."/>
            <person name="da Silva R.H."/>
            <person name="de Melo A.L.T.M."/>
            <person name="Pandolfi V."/>
            <person name="Bustamante F.O."/>
            <person name="Brasileiro-Vidal A.C."/>
            <person name="Benko-Iseppon A.M."/>
        </authorList>
    </citation>
    <scope>NUCLEOTIDE SEQUENCE [LARGE SCALE GENOMIC DNA]</scope>
    <source>
        <tissue evidence="7">Leaves</tissue>
    </source>
</reference>
<dbReference type="Proteomes" id="UP001341840">
    <property type="component" value="Unassembled WGS sequence"/>
</dbReference>
<accession>A0ABU6WCT4</accession>
<keyword evidence="8" id="KW-1185">Reference proteome</keyword>
<keyword evidence="3 6" id="KW-0812">Transmembrane</keyword>
<evidence type="ECO:0000256" key="4">
    <source>
        <dbReference type="ARBA" id="ARBA00022989"/>
    </source>
</evidence>
<dbReference type="Pfam" id="PF00854">
    <property type="entry name" value="PTR2"/>
    <property type="match status" value="1"/>
</dbReference>
<proteinExistence type="inferred from homology"/>
<keyword evidence="5 6" id="KW-0472">Membrane</keyword>
<evidence type="ECO:0000256" key="3">
    <source>
        <dbReference type="ARBA" id="ARBA00022692"/>
    </source>
</evidence>
<evidence type="ECO:0000313" key="8">
    <source>
        <dbReference type="Proteomes" id="UP001341840"/>
    </source>
</evidence>
<dbReference type="EMBL" id="JASCZI010181397">
    <property type="protein sequence ID" value="MED6182997.1"/>
    <property type="molecule type" value="Genomic_DNA"/>
</dbReference>
<feature type="non-terminal residue" evidence="7">
    <location>
        <position position="106"/>
    </location>
</feature>
<evidence type="ECO:0000256" key="5">
    <source>
        <dbReference type="ARBA" id="ARBA00023136"/>
    </source>
</evidence>
<evidence type="ECO:0000256" key="2">
    <source>
        <dbReference type="ARBA" id="ARBA00005982"/>
    </source>
</evidence>
<dbReference type="Gene3D" id="1.20.1250.20">
    <property type="entry name" value="MFS general substrate transporter like domains"/>
    <property type="match status" value="1"/>
</dbReference>
<name>A0ABU6WCT4_9FABA</name>
<comment type="subcellular location">
    <subcellularLocation>
        <location evidence="1">Membrane</location>
        <topology evidence="1">Multi-pass membrane protein</topology>
    </subcellularLocation>
</comment>
<feature type="transmembrane region" description="Helical" evidence="6">
    <location>
        <begin position="65"/>
        <end position="88"/>
    </location>
</feature>
<dbReference type="InterPro" id="IPR000109">
    <property type="entry name" value="POT_fam"/>
</dbReference>
<comment type="caution">
    <text evidence="7">The sequence shown here is derived from an EMBL/GenBank/DDBJ whole genome shotgun (WGS) entry which is preliminary data.</text>
</comment>
<dbReference type="InterPro" id="IPR036259">
    <property type="entry name" value="MFS_trans_sf"/>
</dbReference>
<protein>
    <submittedName>
        <fullName evidence="7">Uncharacterized protein</fullName>
    </submittedName>
</protein>
<organism evidence="7 8">
    <name type="scientific">Stylosanthes scabra</name>
    <dbReference type="NCBI Taxonomy" id="79078"/>
    <lineage>
        <taxon>Eukaryota</taxon>
        <taxon>Viridiplantae</taxon>
        <taxon>Streptophyta</taxon>
        <taxon>Embryophyta</taxon>
        <taxon>Tracheophyta</taxon>
        <taxon>Spermatophyta</taxon>
        <taxon>Magnoliopsida</taxon>
        <taxon>eudicotyledons</taxon>
        <taxon>Gunneridae</taxon>
        <taxon>Pentapetalae</taxon>
        <taxon>rosids</taxon>
        <taxon>fabids</taxon>
        <taxon>Fabales</taxon>
        <taxon>Fabaceae</taxon>
        <taxon>Papilionoideae</taxon>
        <taxon>50 kb inversion clade</taxon>
        <taxon>dalbergioids sensu lato</taxon>
        <taxon>Dalbergieae</taxon>
        <taxon>Pterocarpus clade</taxon>
        <taxon>Stylosanthes</taxon>
    </lineage>
</organism>
<comment type="similarity">
    <text evidence="2">Belongs to the major facilitator superfamily. Proton-dependent oligopeptide transporter (POT/PTR) (TC 2.A.17) family.</text>
</comment>
<sequence length="106" mass="11717">MIVASFVERKRLQLASKNNSEETSSLSIFWQTPQYLLVGVAEALVIVAQMDFFSSQIPKRMKSLGVGLSMFSSAVGTYFANIMLTAVMKITSRHGQLGWVSPNLNN</sequence>
<dbReference type="PANTHER" id="PTHR11654">
    <property type="entry name" value="OLIGOPEPTIDE TRANSPORTER-RELATED"/>
    <property type="match status" value="1"/>
</dbReference>
<evidence type="ECO:0000313" key="7">
    <source>
        <dbReference type="EMBL" id="MED6182997.1"/>
    </source>
</evidence>
<evidence type="ECO:0000256" key="1">
    <source>
        <dbReference type="ARBA" id="ARBA00004141"/>
    </source>
</evidence>
<keyword evidence="4 6" id="KW-1133">Transmembrane helix</keyword>
<evidence type="ECO:0000256" key="6">
    <source>
        <dbReference type="SAM" id="Phobius"/>
    </source>
</evidence>
<gene>
    <name evidence="7" type="ORF">PIB30_033804</name>
</gene>